<keyword evidence="7" id="KW-1185">Reference proteome</keyword>
<feature type="domain" description="PNPLA" evidence="5">
    <location>
        <begin position="5"/>
        <end position="163"/>
    </location>
</feature>
<evidence type="ECO:0000259" key="5">
    <source>
        <dbReference type="PROSITE" id="PS51635"/>
    </source>
</evidence>
<dbReference type="InterPro" id="IPR050301">
    <property type="entry name" value="NTE"/>
</dbReference>
<evidence type="ECO:0000313" key="7">
    <source>
        <dbReference type="Proteomes" id="UP000233535"/>
    </source>
</evidence>
<dbReference type="PROSITE" id="PS51635">
    <property type="entry name" value="PNPLA"/>
    <property type="match status" value="1"/>
</dbReference>
<feature type="active site" description="Proton acceptor" evidence="4">
    <location>
        <position position="150"/>
    </location>
</feature>
<dbReference type="RefSeq" id="WP_101260910.1">
    <property type="nucleotide sequence ID" value="NZ_MVDD01000004.1"/>
</dbReference>
<evidence type="ECO:0000256" key="1">
    <source>
        <dbReference type="ARBA" id="ARBA00022801"/>
    </source>
</evidence>
<dbReference type="Proteomes" id="UP000233535">
    <property type="component" value="Unassembled WGS sequence"/>
</dbReference>
<evidence type="ECO:0000256" key="2">
    <source>
        <dbReference type="ARBA" id="ARBA00022963"/>
    </source>
</evidence>
<evidence type="ECO:0000256" key="3">
    <source>
        <dbReference type="ARBA" id="ARBA00023098"/>
    </source>
</evidence>
<dbReference type="OrthoDB" id="9770965at2"/>
<dbReference type="EMBL" id="MVDD01000004">
    <property type="protein sequence ID" value="PKQ63962.1"/>
    <property type="molecule type" value="Genomic_DNA"/>
</dbReference>
<sequence length="259" mass="28663">MKIGIALGGGGIRGFAHLGVLKALEEKGIRPDLISGVSAGAIIGAFIASGYTYDKTLKILKNKTLLAYSKLHYPKFGLFSLDGLKQDLKKHIKIKKIENLKIPMFIAVSNLNDGRVEYIKEGDLTNYILASASIPVLFAPVVIDGKMYSDGGLFDNLPISPLLQKCDVIIAVNVSPVHKIEKFDNLVQVASRTFQLGVHSNIIRHKEKCSLFIEPTGLREYEILNGNHAEDIFELGYNYTKNLEIAPFDMTSRETKKDQ</sequence>
<dbReference type="PANTHER" id="PTHR14226">
    <property type="entry name" value="NEUROPATHY TARGET ESTERASE/SWISS CHEESE D.MELANOGASTER"/>
    <property type="match status" value="1"/>
</dbReference>
<dbReference type="GO" id="GO:0016787">
    <property type="term" value="F:hydrolase activity"/>
    <property type="evidence" value="ECO:0007669"/>
    <property type="project" value="UniProtKB-UniRule"/>
</dbReference>
<keyword evidence="2 4" id="KW-0442">Lipid degradation</keyword>
<dbReference type="Pfam" id="PF01734">
    <property type="entry name" value="Patatin"/>
    <property type="match status" value="1"/>
</dbReference>
<accession>A0A2N3I0Y0</accession>
<gene>
    <name evidence="6" type="ORF">BZG02_08085</name>
</gene>
<feature type="short sequence motif" description="GXGXXG" evidence="4">
    <location>
        <begin position="9"/>
        <end position="14"/>
    </location>
</feature>
<reference evidence="6 7" key="1">
    <citation type="journal article" date="2017" name="Front. Microbiol.">
        <title>Labilibaculum manganireducens gen. nov., sp. nov. and Labilibaculum filiforme sp. nov., Novel Bacteroidetes Isolated from Subsurface Sediments of the Baltic Sea.</title>
        <authorList>
            <person name="Vandieken V."/>
            <person name="Marshall I.P."/>
            <person name="Niemann H."/>
            <person name="Engelen B."/>
            <person name="Cypionka H."/>
        </authorList>
    </citation>
    <scope>NUCLEOTIDE SEQUENCE [LARGE SCALE GENOMIC DNA]</scope>
    <source>
        <strain evidence="6 7">59.16B</strain>
    </source>
</reference>
<dbReference type="PANTHER" id="PTHR14226:SF78">
    <property type="entry name" value="SLR0060 PROTEIN"/>
    <property type="match status" value="1"/>
</dbReference>
<dbReference type="Gene3D" id="3.40.1090.10">
    <property type="entry name" value="Cytosolic phospholipase A2 catalytic domain"/>
    <property type="match status" value="2"/>
</dbReference>
<dbReference type="InterPro" id="IPR002641">
    <property type="entry name" value="PNPLA_dom"/>
</dbReference>
<dbReference type="AlphaFoldDB" id="A0A2N3I0Y0"/>
<feature type="short sequence motif" description="DGA/G" evidence="4">
    <location>
        <begin position="150"/>
        <end position="152"/>
    </location>
</feature>
<proteinExistence type="predicted"/>
<dbReference type="CDD" id="cd07205">
    <property type="entry name" value="Pat_PNPLA6_PNPLA7_NTE1_like"/>
    <property type="match status" value="1"/>
</dbReference>
<keyword evidence="3 4" id="KW-0443">Lipid metabolism</keyword>
<evidence type="ECO:0000313" key="6">
    <source>
        <dbReference type="EMBL" id="PKQ63962.1"/>
    </source>
</evidence>
<keyword evidence="1 4" id="KW-0378">Hydrolase</keyword>
<feature type="short sequence motif" description="GXSXG" evidence="4">
    <location>
        <begin position="36"/>
        <end position="40"/>
    </location>
</feature>
<feature type="active site" description="Nucleophile" evidence="4">
    <location>
        <position position="38"/>
    </location>
</feature>
<name>A0A2N3I0Y0_9BACT</name>
<organism evidence="6 7">
    <name type="scientific">Labilibaculum filiforme</name>
    <dbReference type="NCBI Taxonomy" id="1940526"/>
    <lineage>
        <taxon>Bacteria</taxon>
        <taxon>Pseudomonadati</taxon>
        <taxon>Bacteroidota</taxon>
        <taxon>Bacteroidia</taxon>
        <taxon>Marinilabiliales</taxon>
        <taxon>Marinifilaceae</taxon>
        <taxon>Labilibaculum</taxon>
    </lineage>
</organism>
<dbReference type="GO" id="GO:0016042">
    <property type="term" value="P:lipid catabolic process"/>
    <property type="evidence" value="ECO:0007669"/>
    <property type="project" value="UniProtKB-UniRule"/>
</dbReference>
<dbReference type="InterPro" id="IPR016035">
    <property type="entry name" value="Acyl_Trfase/lysoPLipase"/>
</dbReference>
<dbReference type="SUPFAM" id="SSF52151">
    <property type="entry name" value="FabD/lysophospholipase-like"/>
    <property type="match status" value="1"/>
</dbReference>
<evidence type="ECO:0000256" key="4">
    <source>
        <dbReference type="PROSITE-ProRule" id="PRU01161"/>
    </source>
</evidence>
<comment type="caution">
    <text evidence="6">The sequence shown here is derived from an EMBL/GenBank/DDBJ whole genome shotgun (WGS) entry which is preliminary data.</text>
</comment>
<protein>
    <submittedName>
        <fullName evidence="6">Patatin</fullName>
    </submittedName>
</protein>